<dbReference type="InterPro" id="IPR017970">
    <property type="entry name" value="Homeobox_CS"/>
</dbReference>
<accession>A0A0N4V0D2</accession>
<dbReference type="InterPro" id="IPR051968">
    <property type="entry name" value="ZnFinger_Homeobox_TR"/>
</dbReference>
<feature type="domain" description="C2H2-type" evidence="14">
    <location>
        <begin position="350"/>
        <end position="378"/>
    </location>
</feature>
<dbReference type="FunFam" id="1.10.10.60:FF:000080">
    <property type="entry name" value="Zinc finger homeobox protein 2"/>
    <property type="match status" value="1"/>
</dbReference>
<feature type="region of interest" description="Disordered" evidence="12">
    <location>
        <begin position="446"/>
        <end position="465"/>
    </location>
</feature>
<evidence type="ECO:0000256" key="8">
    <source>
        <dbReference type="ARBA" id="ARBA00023242"/>
    </source>
</evidence>
<dbReference type="SMART" id="SM00389">
    <property type="entry name" value="HOX"/>
    <property type="match status" value="3"/>
</dbReference>
<feature type="region of interest" description="Disordered" evidence="12">
    <location>
        <begin position="972"/>
        <end position="1057"/>
    </location>
</feature>
<keyword evidence="3" id="KW-0677">Repeat</keyword>
<dbReference type="OrthoDB" id="6417226at2759"/>
<evidence type="ECO:0000256" key="4">
    <source>
        <dbReference type="ARBA" id="ARBA00022771"/>
    </source>
</evidence>
<feature type="compositionally biased region" description="Polar residues" evidence="12">
    <location>
        <begin position="1030"/>
        <end position="1057"/>
    </location>
</feature>
<dbReference type="GO" id="GO:0005634">
    <property type="term" value="C:nucleus"/>
    <property type="evidence" value="ECO:0007669"/>
    <property type="project" value="UniProtKB-SubCell"/>
</dbReference>
<evidence type="ECO:0000256" key="5">
    <source>
        <dbReference type="ARBA" id="ARBA00022833"/>
    </source>
</evidence>
<evidence type="ECO:0000256" key="10">
    <source>
        <dbReference type="PROSITE-ProRule" id="PRU00108"/>
    </source>
</evidence>
<dbReference type="GO" id="GO:0000978">
    <property type="term" value="F:RNA polymerase II cis-regulatory region sequence-specific DNA binding"/>
    <property type="evidence" value="ECO:0007669"/>
    <property type="project" value="TreeGrafter"/>
</dbReference>
<evidence type="ECO:0000256" key="1">
    <source>
        <dbReference type="ARBA" id="ARBA00004123"/>
    </source>
</evidence>
<dbReference type="Gene3D" id="3.30.160.60">
    <property type="entry name" value="Classic Zinc Finger"/>
    <property type="match status" value="1"/>
</dbReference>
<dbReference type="InterPro" id="IPR001356">
    <property type="entry name" value="HD"/>
</dbReference>
<evidence type="ECO:0000256" key="11">
    <source>
        <dbReference type="RuleBase" id="RU000682"/>
    </source>
</evidence>
<organism evidence="17">
    <name type="scientific">Enterobius vermicularis</name>
    <name type="common">Human pinworm</name>
    <dbReference type="NCBI Taxonomy" id="51028"/>
    <lineage>
        <taxon>Eukaryota</taxon>
        <taxon>Metazoa</taxon>
        <taxon>Ecdysozoa</taxon>
        <taxon>Nematoda</taxon>
        <taxon>Chromadorea</taxon>
        <taxon>Rhabditida</taxon>
        <taxon>Spirurina</taxon>
        <taxon>Oxyuridomorpha</taxon>
        <taxon>Oxyuroidea</taxon>
        <taxon>Oxyuridae</taxon>
        <taxon>Enterobius</taxon>
    </lineage>
</organism>
<feature type="DNA-binding region" description="Homeobox" evidence="10">
    <location>
        <begin position="1058"/>
        <end position="1117"/>
    </location>
</feature>
<keyword evidence="5" id="KW-0862">Zinc</keyword>
<evidence type="ECO:0000313" key="15">
    <source>
        <dbReference type="EMBL" id="VDD87936.1"/>
    </source>
</evidence>
<dbReference type="PROSITE" id="PS50157">
    <property type="entry name" value="ZINC_FINGER_C2H2_2"/>
    <property type="match status" value="1"/>
</dbReference>
<dbReference type="GO" id="GO:0000981">
    <property type="term" value="F:DNA-binding transcription factor activity, RNA polymerase II-specific"/>
    <property type="evidence" value="ECO:0007669"/>
    <property type="project" value="InterPro"/>
</dbReference>
<dbReference type="SUPFAM" id="SSF46689">
    <property type="entry name" value="Homeodomain-like"/>
    <property type="match status" value="3"/>
</dbReference>
<dbReference type="PROSITE" id="PS50071">
    <property type="entry name" value="HOMEOBOX_2"/>
    <property type="match status" value="3"/>
</dbReference>
<dbReference type="InterPro" id="IPR036236">
    <property type="entry name" value="Znf_C2H2_sf"/>
</dbReference>
<dbReference type="GO" id="GO:0008270">
    <property type="term" value="F:zinc ion binding"/>
    <property type="evidence" value="ECO:0007669"/>
    <property type="project" value="UniProtKB-KW"/>
</dbReference>
<name>A0A0N4V0D2_ENTVE</name>
<dbReference type="SUPFAM" id="SSF57667">
    <property type="entry name" value="beta-beta-alpha zinc fingers"/>
    <property type="match status" value="2"/>
</dbReference>
<comment type="subcellular location">
    <subcellularLocation>
        <location evidence="1 10 11">Nucleus</location>
    </subcellularLocation>
</comment>
<evidence type="ECO:0000313" key="16">
    <source>
        <dbReference type="Proteomes" id="UP000274131"/>
    </source>
</evidence>
<reference evidence="15 16" key="2">
    <citation type="submission" date="2018-10" db="EMBL/GenBank/DDBJ databases">
        <authorList>
            <consortium name="Pathogen Informatics"/>
        </authorList>
    </citation>
    <scope>NUCLEOTIDE SEQUENCE [LARGE SCALE GENOMIC DNA]</scope>
</reference>
<feature type="DNA-binding region" description="Homeobox" evidence="10">
    <location>
        <begin position="550"/>
        <end position="609"/>
    </location>
</feature>
<feature type="compositionally biased region" description="Basic and acidic residues" evidence="12">
    <location>
        <begin position="417"/>
        <end position="440"/>
    </location>
</feature>
<feature type="region of interest" description="Disordered" evidence="12">
    <location>
        <begin position="832"/>
        <end position="853"/>
    </location>
</feature>
<feature type="domain" description="Homeobox" evidence="13">
    <location>
        <begin position="1056"/>
        <end position="1116"/>
    </location>
</feature>
<feature type="DNA-binding region" description="Homeobox" evidence="10">
    <location>
        <begin position="719"/>
        <end position="778"/>
    </location>
</feature>
<feature type="compositionally biased region" description="Low complexity" evidence="12">
    <location>
        <begin position="22"/>
        <end position="34"/>
    </location>
</feature>
<evidence type="ECO:0000256" key="7">
    <source>
        <dbReference type="ARBA" id="ARBA00023155"/>
    </source>
</evidence>
<feature type="compositionally biased region" description="Basic and acidic residues" evidence="12">
    <location>
        <begin position="832"/>
        <end position="848"/>
    </location>
</feature>
<dbReference type="FunFam" id="1.10.10.60:FF:000064">
    <property type="entry name" value="Zinc finger homeobox protein 4"/>
    <property type="match status" value="1"/>
</dbReference>
<dbReference type="PROSITE" id="PS00028">
    <property type="entry name" value="ZINC_FINGER_C2H2_1"/>
    <property type="match status" value="3"/>
</dbReference>
<proteinExistence type="predicted"/>
<feature type="region of interest" description="Disordered" evidence="12">
    <location>
        <begin position="396"/>
        <end position="440"/>
    </location>
</feature>
<sequence length="1365" mass="151698">MHDMLKKVRYAKWQWEGKGGKLSKSLPSTSSSGDVNEEDVNEIVEKNSESKGSKCDICKETFPHKNAYRAHCNSLGHLHNTKMILEQQPNKLQLTAAQIFAALQSPPSPQASSSNSQSLITSQGSKPFKCNICKFACGQGSTLDIHVRLASSVAHQSRLCKINELVSQGELDLKKPLLEQPGGQPQKSIGELLSKSNSEQNGIESQTGALAMINMFNMAQLLSMASASQNPASLASSTNQQAAAIASLAAAGIPSTMMPPFGAFGNPLSLLFCTLLLIWQFSGLPESLNVQNERQVQNDDDKTPRNGLAFRKMLETYGYDVVMQFNEGAEQRKRKLESLTEDEVPEICAVDCSKCSKRFSSIWVLKAHYEEVHSSTVPSEDVELFAEKLRKFLDEMEEKENSIEEEGSSEVGKKRRRDDSSVERETLSRNSEDKFKPDTKRLKEEVRACSVGSTSSTPLPSTSKDVPDFSSQLAVMGMMGFPFIATPFVPVVTPEFFTNPLLTAQTTTPVLPQEVSGAYEKRFIPLLFGKSFFLTSSDLKTLASSGNSPTKRARTRITDDQLKVLRQYFDINNSPSEEQIKEMSIKTGLMEKVIKHWFRNTLFKERQRDKDSPYNFNVPPQMSIDLATYEKTGEAKVTSLKVEAASEEPAPTQTKPQREEETGTATTNAASSVVSSSLQLQQNQMSNAFASQFVALLNEERGMPPLSSGITSSASNSGRRANRTRFTDYQLKTLQVFFERQPYPKDDDLELLSKKLQLSPRVIVVWFQNARQKARKIYENQPSSVGDDRFLKTPGSNFQCKRCQVVFQRYYELIQHQQKSCYKDDGAAQQRDNKAVEENLSEDEKNCDSDSPNMSWLTAQSSGSQKTDLTNVLAQLMSAAGTEGGADLKQADFLKLLAGTSMAQDSNVTYVKKVREKKKEFYKRCPFCCLLFHSRESLISHIPERHREQANSTPVDVDNLPDAEDVPTITAVANEDSAATDSTKVNGAQKKSDLSPLDLSCSNNGESREDSVSMSPSYYHSDNDDNSDNVETCDQYNSSSPTGMSVGSNGMQRSPANSKRYRTHLTPLQVHVMKSVFAEYKTPSMTECETLGTEIGLHKRVVQVWFQNARAKERKTRAYNAEEDLQRCTATRCVLCAVEYNHRLNLHDHIFTSGHLAKVKKLFRSDSSRLDSSLGSENILDKTEGKARARSVRDKNISKSSNINLQCAGSNPLTQFPYNFVYGLHPGLAPLMCDPTVAGTPICLLQIPETVMTQITADMAAGRESTKFTQDGKTFQQLISVLPIKDFQCAGSKDIEVGWACPSCNTVFQQEILLKNHQRLICNSDSVFKLIQTHYECRACSTKLGTQVSLAIFLVLVFCLGLISL</sequence>
<dbReference type="InterPro" id="IPR009057">
    <property type="entry name" value="Homeodomain-like_sf"/>
</dbReference>
<feature type="domain" description="Homeobox" evidence="13">
    <location>
        <begin position="548"/>
        <end position="608"/>
    </location>
</feature>
<evidence type="ECO:0000259" key="14">
    <source>
        <dbReference type="PROSITE" id="PS50157"/>
    </source>
</evidence>
<evidence type="ECO:0000256" key="6">
    <source>
        <dbReference type="ARBA" id="ARBA00023125"/>
    </source>
</evidence>
<dbReference type="WBParaSite" id="EVEC_0000337101-mRNA-1">
    <property type="protein sequence ID" value="EVEC_0000337101-mRNA-1"/>
    <property type="gene ID" value="EVEC_0000337101"/>
</dbReference>
<evidence type="ECO:0000313" key="17">
    <source>
        <dbReference type="WBParaSite" id="EVEC_0000337101-mRNA-1"/>
    </source>
</evidence>
<evidence type="ECO:0000256" key="12">
    <source>
        <dbReference type="SAM" id="MobiDB-lite"/>
    </source>
</evidence>
<feature type="region of interest" description="Disordered" evidence="12">
    <location>
        <begin position="19"/>
        <end position="38"/>
    </location>
</feature>
<keyword evidence="4 9" id="KW-0863">Zinc-finger</keyword>
<dbReference type="SMART" id="SM00355">
    <property type="entry name" value="ZnF_C2H2"/>
    <property type="match status" value="7"/>
</dbReference>
<keyword evidence="8 10" id="KW-0539">Nucleus</keyword>
<evidence type="ECO:0000256" key="3">
    <source>
        <dbReference type="ARBA" id="ARBA00022737"/>
    </source>
</evidence>
<dbReference type="STRING" id="51028.A0A0N4V0D2"/>
<dbReference type="PANTHER" id="PTHR45891:SF3">
    <property type="entry name" value="ZINC FINGER PROTEIN 2"/>
    <property type="match status" value="1"/>
</dbReference>
<reference evidence="17" key="1">
    <citation type="submission" date="2017-02" db="UniProtKB">
        <authorList>
            <consortium name="WormBaseParasite"/>
        </authorList>
    </citation>
    <scope>IDENTIFICATION</scope>
</reference>
<evidence type="ECO:0000256" key="2">
    <source>
        <dbReference type="ARBA" id="ARBA00022723"/>
    </source>
</evidence>
<keyword evidence="16" id="KW-1185">Reference proteome</keyword>
<feature type="domain" description="Homeobox" evidence="13">
    <location>
        <begin position="717"/>
        <end position="777"/>
    </location>
</feature>
<protein>
    <submittedName>
        <fullName evidence="17">C2H2-type domain-containing protein</fullName>
    </submittedName>
</protein>
<dbReference type="Proteomes" id="UP000274131">
    <property type="component" value="Unassembled WGS sequence"/>
</dbReference>
<feature type="compositionally biased region" description="Polar residues" evidence="12">
    <location>
        <begin position="977"/>
        <end position="986"/>
    </location>
</feature>
<keyword evidence="7 10" id="KW-0371">Homeobox</keyword>
<gene>
    <name evidence="15" type="ORF">EVEC_LOCUS3079</name>
</gene>
<dbReference type="Pfam" id="PF00046">
    <property type="entry name" value="Homeodomain"/>
    <property type="match status" value="3"/>
</dbReference>
<evidence type="ECO:0000256" key="9">
    <source>
        <dbReference type="PROSITE-ProRule" id="PRU00042"/>
    </source>
</evidence>
<dbReference type="Gene3D" id="1.10.10.60">
    <property type="entry name" value="Homeodomain-like"/>
    <property type="match status" value="3"/>
</dbReference>
<dbReference type="FunFam" id="1.10.10.60:FF:000527">
    <property type="entry name" value="Zinc Finger and Homeobox"/>
    <property type="match status" value="1"/>
</dbReference>
<feature type="compositionally biased region" description="Low complexity" evidence="12">
    <location>
        <begin position="453"/>
        <end position="463"/>
    </location>
</feature>
<dbReference type="PANTHER" id="PTHR45891">
    <property type="entry name" value="ZINC FINGER HOMEOBOX PROTEIN"/>
    <property type="match status" value="1"/>
</dbReference>
<dbReference type="InterPro" id="IPR013087">
    <property type="entry name" value="Znf_C2H2_type"/>
</dbReference>
<dbReference type="PROSITE" id="PS00027">
    <property type="entry name" value="HOMEOBOX_1"/>
    <property type="match status" value="1"/>
</dbReference>
<evidence type="ECO:0000259" key="13">
    <source>
        <dbReference type="PROSITE" id="PS50071"/>
    </source>
</evidence>
<dbReference type="EMBL" id="UXUI01007503">
    <property type="protein sequence ID" value="VDD87936.1"/>
    <property type="molecule type" value="Genomic_DNA"/>
</dbReference>
<keyword evidence="2" id="KW-0479">Metal-binding</keyword>
<dbReference type="CDD" id="cd00086">
    <property type="entry name" value="homeodomain"/>
    <property type="match status" value="3"/>
</dbReference>
<keyword evidence="6 10" id="KW-0238">DNA-binding</keyword>
<feature type="region of interest" description="Disordered" evidence="12">
    <location>
        <begin position="639"/>
        <end position="670"/>
    </location>
</feature>